<dbReference type="AlphaFoldDB" id="A0A220U6W4"/>
<keyword evidence="3" id="KW-1185">Reference proteome</keyword>
<sequence length="46" mass="5123">MHTNTPSKKIDLDIAGNKQLKLVVIDAGNDNAWDHGNWTAEKFTVD</sequence>
<dbReference type="SUPFAM" id="SSF49785">
    <property type="entry name" value="Galactose-binding domain-like"/>
    <property type="match status" value="1"/>
</dbReference>
<dbReference type="KEGG" id="vil:CFK37_17735"/>
<reference evidence="2 3" key="1">
    <citation type="submission" date="2017-07" db="EMBL/GenBank/DDBJ databases">
        <title>Virgibacillus sp. LM2416.</title>
        <authorList>
            <person name="Tak E.J."/>
            <person name="Bae J.-W."/>
        </authorList>
    </citation>
    <scope>NUCLEOTIDE SEQUENCE [LARGE SCALE GENOMIC DNA]</scope>
    <source>
        <strain evidence="2 3">LM2416</strain>
    </source>
</reference>
<name>A0A220U6W4_9BACI</name>
<protein>
    <recommendedName>
        <fullName evidence="1">Glycosyl hydrolase family 98 putative carbohydrate-binding module domain-containing protein</fullName>
    </recommendedName>
</protein>
<dbReference type="Gene3D" id="2.60.120.1060">
    <property type="entry name" value="NPCBM/NEW2 domain"/>
    <property type="match status" value="1"/>
</dbReference>
<gene>
    <name evidence="2" type="ORF">CFK37_17735</name>
</gene>
<dbReference type="OrthoDB" id="197688at2"/>
<proteinExistence type="predicted"/>
<dbReference type="Proteomes" id="UP000198312">
    <property type="component" value="Chromosome"/>
</dbReference>
<dbReference type="EMBL" id="CP022315">
    <property type="protein sequence ID" value="ASK63869.1"/>
    <property type="molecule type" value="Genomic_DNA"/>
</dbReference>
<feature type="domain" description="Glycosyl hydrolase family 98 putative carbohydrate-binding module" evidence="1">
    <location>
        <begin position="1"/>
        <end position="44"/>
    </location>
</feature>
<accession>A0A220U6W4</accession>
<dbReference type="Pfam" id="PF08305">
    <property type="entry name" value="NPCBM"/>
    <property type="match status" value="1"/>
</dbReference>
<dbReference type="InterPro" id="IPR008979">
    <property type="entry name" value="Galactose-bd-like_sf"/>
</dbReference>
<evidence type="ECO:0000313" key="3">
    <source>
        <dbReference type="Proteomes" id="UP000198312"/>
    </source>
</evidence>
<dbReference type="InterPro" id="IPR013222">
    <property type="entry name" value="Glyco_hyd_98_carb-bd"/>
</dbReference>
<evidence type="ECO:0000259" key="1">
    <source>
        <dbReference type="Pfam" id="PF08305"/>
    </source>
</evidence>
<dbReference type="InterPro" id="IPR038637">
    <property type="entry name" value="NPCBM_sf"/>
</dbReference>
<evidence type="ECO:0000313" key="2">
    <source>
        <dbReference type="EMBL" id="ASK63869.1"/>
    </source>
</evidence>
<organism evidence="2 3">
    <name type="scientific">Virgibacillus phasianinus</name>
    <dbReference type="NCBI Taxonomy" id="2017483"/>
    <lineage>
        <taxon>Bacteria</taxon>
        <taxon>Bacillati</taxon>
        <taxon>Bacillota</taxon>
        <taxon>Bacilli</taxon>
        <taxon>Bacillales</taxon>
        <taxon>Bacillaceae</taxon>
        <taxon>Virgibacillus</taxon>
    </lineage>
</organism>
<dbReference type="RefSeq" id="WP_089063128.1">
    <property type="nucleotide sequence ID" value="NZ_CP022315.1"/>
</dbReference>